<organism evidence="2 3">
    <name type="scientific">Loigolactobacillus backii</name>
    <dbReference type="NCBI Taxonomy" id="375175"/>
    <lineage>
        <taxon>Bacteria</taxon>
        <taxon>Bacillati</taxon>
        <taxon>Bacillota</taxon>
        <taxon>Bacilli</taxon>
        <taxon>Lactobacillales</taxon>
        <taxon>Lactobacillaceae</taxon>
        <taxon>Loigolactobacillus</taxon>
    </lineage>
</organism>
<proteinExistence type="predicted"/>
<dbReference type="KEGG" id="lbt:AYR52_00775"/>
<evidence type="ECO:0000313" key="3">
    <source>
        <dbReference type="Proteomes" id="UP000078582"/>
    </source>
</evidence>
<dbReference type="Pfam" id="PF04909">
    <property type="entry name" value="Amidohydro_2"/>
    <property type="match status" value="1"/>
</dbReference>
<accession>A0A192GY08</accession>
<dbReference type="Gene3D" id="3.20.20.140">
    <property type="entry name" value="Metal-dependent hydrolases"/>
    <property type="match status" value="1"/>
</dbReference>
<dbReference type="RefSeq" id="WP_068222509.1">
    <property type="nucleotide sequence ID" value="NZ_CP014623.1"/>
</dbReference>
<dbReference type="EMBL" id="CP014873">
    <property type="protein sequence ID" value="ANK61404.1"/>
    <property type="molecule type" value="Genomic_DNA"/>
</dbReference>
<dbReference type="GeneID" id="42980756"/>
<evidence type="ECO:0000256" key="1">
    <source>
        <dbReference type="ARBA" id="ARBA00023239"/>
    </source>
</evidence>
<dbReference type="PANTHER" id="PTHR21240:SF30">
    <property type="entry name" value="AMIDOHYDROLASE-RELATED DOMAIN-CONTAINING PROTEIN-RELATED"/>
    <property type="match status" value="1"/>
</dbReference>
<protein>
    <submittedName>
        <fullName evidence="2">Amidohydrolase</fullName>
    </submittedName>
</protein>
<dbReference type="STRING" id="375175.AYR53_00705"/>
<dbReference type="PANTHER" id="PTHR21240">
    <property type="entry name" value="2-AMINO-3-CARBOXYLMUCONATE-6-SEMIALDEHYDE DECARBOXYLASE"/>
    <property type="match status" value="1"/>
</dbReference>
<gene>
    <name evidence="2" type="ORF">AYR53_00705</name>
</gene>
<dbReference type="GO" id="GO:0005829">
    <property type="term" value="C:cytosol"/>
    <property type="evidence" value="ECO:0007669"/>
    <property type="project" value="TreeGrafter"/>
</dbReference>
<sequence>MKIITVEEHFESELITQKINQVTGKGALPPLSSGMLEYMKTSLPTAEMMQSITGTRLDFMDQNGIAMQVLSYGNSSPQNLAPEIAIDLCKEANDKLAKEIQKQPDRFAAFAVLPVGDPTAAAQELKRAVEQLNFKGALLKGNYQGQFFDDPFFFPIFKMASDLDVPIYMHPSFIPSEINDHYFKSPNWSDTVNGILSSAGYGWHMDVGIQVIRMIVSGIFDKLPNLKLISGHWGEMVPMFLERLDDELDDYSGLKESFSTYYRNNVYLTPSGMLFEPQLKFILDEMGPEHLLYSIDYPYKHPANSQTFLTEGNLPAQTKELIAHGNAERLLHL</sequence>
<keyword evidence="3" id="KW-1185">Reference proteome</keyword>
<keyword evidence="2" id="KW-0378">Hydrolase</keyword>
<dbReference type="GO" id="GO:0019748">
    <property type="term" value="P:secondary metabolic process"/>
    <property type="evidence" value="ECO:0007669"/>
    <property type="project" value="TreeGrafter"/>
</dbReference>
<dbReference type="SUPFAM" id="SSF51556">
    <property type="entry name" value="Metallo-dependent hydrolases"/>
    <property type="match status" value="1"/>
</dbReference>
<dbReference type="OrthoDB" id="9777673at2"/>
<keyword evidence="1" id="KW-0456">Lyase</keyword>
<reference evidence="2 3" key="1">
    <citation type="submission" date="2016-03" db="EMBL/GenBank/DDBJ databases">
        <title>Pediococcus and Lactobacillus from brewery environment - whole genome sequencing and assembly.</title>
        <authorList>
            <person name="Behr J."/>
            <person name="Geissler A.J."/>
            <person name="Vogel R.F."/>
        </authorList>
    </citation>
    <scope>NUCLEOTIDE SEQUENCE [LARGE SCALE GENOMIC DNA]</scope>
    <source>
        <strain evidence="2 3">TMW 1.1989</strain>
    </source>
</reference>
<dbReference type="GO" id="GO:0016787">
    <property type="term" value="F:hydrolase activity"/>
    <property type="evidence" value="ECO:0007669"/>
    <property type="project" value="UniProtKB-KW"/>
</dbReference>
<evidence type="ECO:0000313" key="2">
    <source>
        <dbReference type="EMBL" id="ANK61404.1"/>
    </source>
</evidence>
<dbReference type="InterPro" id="IPR032466">
    <property type="entry name" value="Metal_Hydrolase"/>
</dbReference>
<dbReference type="InterPro" id="IPR006680">
    <property type="entry name" value="Amidohydro-rel"/>
</dbReference>
<dbReference type="InterPro" id="IPR032465">
    <property type="entry name" value="ACMSD"/>
</dbReference>
<dbReference type="Proteomes" id="UP000078582">
    <property type="component" value="Chromosome"/>
</dbReference>
<dbReference type="AlphaFoldDB" id="A0A192GY08"/>
<dbReference type="GO" id="GO:0016831">
    <property type="term" value="F:carboxy-lyase activity"/>
    <property type="evidence" value="ECO:0007669"/>
    <property type="project" value="InterPro"/>
</dbReference>
<name>A0A192GY08_9LACO</name>